<dbReference type="InterPro" id="IPR053192">
    <property type="entry name" value="Vacuole_Formation_Reg"/>
</dbReference>
<evidence type="ECO:0000259" key="10">
    <source>
        <dbReference type="Pfam" id="PF03107"/>
    </source>
</evidence>
<dbReference type="Pfam" id="PF03208">
    <property type="entry name" value="PRA1"/>
    <property type="match status" value="1"/>
</dbReference>
<dbReference type="InterPro" id="IPR046349">
    <property type="entry name" value="C1-like_sf"/>
</dbReference>
<evidence type="ECO:0000256" key="2">
    <source>
        <dbReference type="ARBA" id="ARBA00004127"/>
    </source>
</evidence>
<feature type="transmembrane region" description="Helical" evidence="9">
    <location>
        <begin position="743"/>
        <end position="762"/>
    </location>
</feature>
<evidence type="ECO:0000256" key="1">
    <source>
        <dbReference type="ARBA" id="ARBA00002501"/>
    </source>
</evidence>
<feature type="transmembrane region" description="Helical" evidence="9">
    <location>
        <begin position="825"/>
        <end position="850"/>
    </location>
</feature>
<dbReference type="eggNOG" id="ENOG502QSIX">
    <property type="taxonomic scope" value="Eukaryota"/>
</dbReference>
<feature type="compositionally biased region" description="Pro residues" evidence="8">
    <location>
        <begin position="62"/>
        <end position="73"/>
    </location>
</feature>
<feature type="region of interest" description="Disordered" evidence="8">
    <location>
        <begin position="1"/>
        <end position="115"/>
    </location>
</feature>
<evidence type="ECO:0000256" key="8">
    <source>
        <dbReference type="SAM" id="MobiDB-lite"/>
    </source>
</evidence>
<feature type="domain" description="DC1-like C-terminal" evidence="11">
    <location>
        <begin position="648"/>
        <end position="686"/>
    </location>
</feature>
<feature type="domain" description="DC1" evidence="10">
    <location>
        <begin position="406"/>
        <end position="454"/>
    </location>
</feature>
<evidence type="ECO:0000256" key="6">
    <source>
        <dbReference type="ARBA" id="ARBA00022989"/>
    </source>
</evidence>
<dbReference type="InterPro" id="IPR054483">
    <property type="entry name" value="DC1-like_CT"/>
</dbReference>
<keyword evidence="6 9" id="KW-1133">Transmembrane helix</keyword>
<evidence type="ECO:0000256" key="3">
    <source>
        <dbReference type="ARBA" id="ARBA00006483"/>
    </source>
</evidence>
<dbReference type="STRING" id="81985.R0I2F6"/>
<evidence type="ECO:0000256" key="4">
    <source>
        <dbReference type="ARBA" id="ARBA00022692"/>
    </source>
</evidence>
<dbReference type="GO" id="GO:0016192">
    <property type="term" value="P:vesicle-mediated transport"/>
    <property type="evidence" value="ECO:0007669"/>
    <property type="project" value="UniProtKB-ARBA"/>
</dbReference>
<comment type="function">
    <text evidence="1">May be involved in both secretory and endocytic intracellular trafficking in the endosomal/prevacuolar compartments.</text>
</comment>
<feature type="compositionally biased region" description="Pro residues" evidence="8">
    <location>
        <begin position="1"/>
        <end position="10"/>
    </location>
</feature>
<dbReference type="Pfam" id="PF03107">
    <property type="entry name" value="C1_2"/>
    <property type="match status" value="4"/>
</dbReference>
<keyword evidence="13" id="KW-1185">Reference proteome</keyword>
<dbReference type="AlphaFoldDB" id="R0I2F6"/>
<comment type="subcellular location">
    <subcellularLocation>
        <location evidence="2">Endomembrane system</location>
        <topology evidence="2">Multi-pass membrane protein</topology>
    </subcellularLocation>
</comment>
<dbReference type="SUPFAM" id="SSF57889">
    <property type="entry name" value="Cysteine-rich domain"/>
    <property type="match status" value="5"/>
</dbReference>
<evidence type="ECO:0000256" key="7">
    <source>
        <dbReference type="ARBA" id="ARBA00023136"/>
    </source>
</evidence>
<dbReference type="PANTHER" id="PTHR32410:SF168">
    <property type="entry name" value="CYSTEINE_HISTIDINE-RICH C1 DOMAIN FAMILY PROTEIN"/>
    <property type="match status" value="1"/>
</dbReference>
<evidence type="ECO:0000259" key="11">
    <source>
        <dbReference type="Pfam" id="PF22926"/>
    </source>
</evidence>
<evidence type="ECO:0000313" key="12">
    <source>
        <dbReference type="EMBL" id="EOA32080.1"/>
    </source>
</evidence>
<feature type="domain" description="DC1" evidence="10">
    <location>
        <begin position="464"/>
        <end position="515"/>
    </location>
</feature>
<gene>
    <name evidence="12" type="ORF">CARUB_v10015327mg</name>
</gene>
<keyword evidence="5" id="KW-0677">Repeat</keyword>
<evidence type="ECO:0008006" key="14">
    <source>
        <dbReference type="Google" id="ProtNLM"/>
    </source>
</evidence>
<organism evidence="12 13">
    <name type="scientific">Capsella rubella</name>
    <dbReference type="NCBI Taxonomy" id="81985"/>
    <lineage>
        <taxon>Eukaryota</taxon>
        <taxon>Viridiplantae</taxon>
        <taxon>Streptophyta</taxon>
        <taxon>Embryophyta</taxon>
        <taxon>Tracheophyta</taxon>
        <taxon>Spermatophyta</taxon>
        <taxon>Magnoliopsida</taxon>
        <taxon>eudicotyledons</taxon>
        <taxon>Gunneridae</taxon>
        <taxon>Pentapetalae</taxon>
        <taxon>rosids</taxon>
        <taxon>malvids</taxon>
        <taxon>Brassicales</taxon>
        <taxon>Brassicaceae</taxon>
        <taxon>Camelineae</taxon>
        <taxon>Capsella</taxon>
    </lineage>
</organism>
<feature type="transmembrane region" description="Helical" evidence="9">
    <location>
        <begin position="856"/>
        <end position="874"/>
    </location>
</feature>
<dbReference type="Proteomes" id="UP000029121">
    <property type="component" value="Unassembled WGS sequence"/>
</dbReference>
<accession>R0I2F6</accession>
<proteinExistence type="inferred from homology"/>
<sequence>MHKEVPPPPSTLGFGRFKKRNGKYIDKEEVAPSPPPPPPLPSFGHGKYQNRSGKKMDSEEVVPPPPPPPPPPTSGYGRAYNRNIKKMDKEEVSPPRQQNEPPPLPKENPRCPVSHPDRPHTLCPRLGGNTDSGCFSCGEKTSPLIEDHNYHFFCQTCDEEFHRVCHMFPRNLTHPYHLQHPLTFTFRNYETGCVADGNIDESFCATVLSGSNMSHPKKLGSIEPDQCTWCRKIIQCNWFYRCSLCNFCLDLHCSQNIPPLLVANPKNHQHQLVFYRRPLLTPCDACGLVNVLDPSYACFECNYMIHQSCIELPRVIKITRHQHRLFHTPCLQSKISPCRICYETVDTKYGQYSCNHEKCSYIVHSNCATNENVWDGKELEQEPEEQDEIEDILPYKKVWGNLIKHFSHEHLLKLKKYDGVIDVEKQCQACILPIDSRDFYNCTHCAFFLHEVCANLLRKMSHALHKHPLSLATSPQNRYDLINCSACSRKSTGFRYICTKKNCVSKHVQIDVRCISSVPDYFTHESHEHPLFISTSSKGGNKTGCVGCKKIGMRSYLQCTKCKFAMCYLCATIPTKVSYKYDKHPLYLSYGEKSDDTYWCEVCEKKVNPRDRFYKCNECCITIHLHCIFGSSAYMKPGFRFKYNSSKVEVRRNSNITRPYCVECGHRCPGYIYYKNDNSVTVTCSLEREREMDWDSVAAEDVIEALREVEWSTRPRSLAEFFSRFAFPRSFSKWMSRLKCNLYYYRTNYFILLIFVLGLALITRPLAILGAALTALSLAFLNDSFAATFNEKMIRTIRHFSPHLAAKMRPPHMPVIRGRSASRKAVYVCGQPRLVFVLIGLTASFVLWFMSCGLLWVLYAFTTALLLILLHASLRTPNLKARLNTFREEFRAVWRNYSEL</sequence>
<protein>
    <recommendedName>
        <fullName evidence="14">Phorbol-ester/DAG-type domain-containing protein</fullName>
    </recommendedName>
</protein>
<dbReference type="EMBL" id="KB870807">
    <property type="protein sequence ID" value="EOA32080.1"/>
    <property type="molecule type" value="Genomic_DNA"/>
</dbReference>
<dbReference type="InterPro" id="IPR004146">
    <property type="entry name" value="DC1"/>
</dbReference>
<feature type="domain" description="DC1" evidence="10">
    <location>
        <begin position="267"/>
        <end position="310"/>
    </location>
</feature>
<feature type="domain" description="DC1" evidence="10">
    <location>
        <begin position="581"/>
        <end position="628"/>
    </location>
</feature>
<feature type="compositionally biased region" description="Pro residues" evidence="8">
    <location>
        <begin position="32"/>
        <end position="41"/>
    </location>
</feature>
<keyword evidence="4 9" id="KW-0812">Transmembrane</keyword>
<evidence type="ECO:0000256" key="9">
    <source>
        <dbReference type="SAM" id="Phobius"/>
    </source>
</evidence>
<evidence type="ECO:0000256" key="5">
    <source>
        <dbReference type="ARBA" id="ARBA00022737"/>
    </source>
</evidence>
<dbReference type="InterPro" id="IPR004895">
    <property type="entry name" value="Prenylated_rab_accept_PRA1"/>
</dbReference>
<evidence type="ECO:0000313" key="13">
    <source>
        <dbReference type="Proteomes" id="UP000029121"/>
    </source>
</evidence>
<dbReference type="GO" id="GO:0005783">
    <property type="term" value="C:endoplasmic reticulum"/>
    <property type="evidence" value="ECO:0007669"/>
    <property type="project" value="UniProtKB-ARBA"/>
</dbReference>
<reference evidence="13" key="1">
    <citation type="journal article" date="2013" name="Nat. Genet.">
        <title>The Capsella rubella genome and the genomic consequences of rapid mating system evolution.</title>
        <authorList>
            <person name="Slotte T."/>
            <person name="Hazzouri K.M."/>
            <person name="Agren J.A."/>
            <person name="Koenig D."/>
            <person name="Maumus F."/>
            <person name="Guo Y.L."/>
            <person name="Steige K."/>
            <person name="Platts A.E."/>
            <person name="Escobar J.S."/>
            <person name="Newman L.K."/>
            <person name="Wang W."/>
            <person name="Mandakova T."/>
            <person name="Vello E."/>
            <person name="Smith L.M."/>
            <person name="Henz S.R."/>
            <person name="Steffen J."/>
            <person name="Takuno S."/>
            <person name="Brandvain Y."/>
            <person name="Coop G."/>
            <person name="Andolfatto P."/>
            <person name="Hu T.T."/>
            <person name="Blanchette M."/>
            <person name="Clark R.M."/>
            <person name="Quesneville H."/>
            <person name="Nordborg M."/>
            <person name="Gaut B.S."/>
            <person name="Lysak M.A."/>
            <person name="Jenkins J."/>
            <person name="Grimwood J."/>
            <person name="Chapman J."/>
            <person name="Prochnik S."/>
            <person name="Shu S."/>
            <person name="Rokhsar D."/>
            <person name="Schmutz J."/>
            <person name="Weigel D."/>
            <person name="Wright S.I."/>
        </authorList>
    </citation>
    <scope>NUCLEOTIDE SEQUENCE [LARGE SCALE GENOMIC DNA]</scope>
    <source>
        <strain evidence="13">cv. Monte Gargano</strain>
    </source>
</reference>
<dbReference type="PANTHER" id="PTHR32410">
    <property type="entry name" value="CYSTEINE/HISTIDINE-RICH C1 DOMAIN FAMILY PROTEIN"/>
    <property type="match status" value="1"/>
</dbReference>
<dbReference type="Pfam" id="PF22926">
    <property type="entry name" value="C1-like_CT"/>
    <property type="match status" value="1"/>
</dbReference>
<comment type="similarity">
    <text evidence="3">Belongs to the PRA1 family.</text>
</comment>
<keyword evidence="7 9" id="KW-0472">Membrane</keyword>
<name>R0I2F6_9BRAS</name>